<dbReference type="Proteomes" id="UP000233769">
    <property type="component" value="Chromosome tk0001"/>
</dbReference>
<reference evidence="2" key="2">
    <citation type="submission" date="2017-10" db="EMBL/GenBank/DDBJ databases">
        <authorList>
            <person name="Banno H."/>
            <person name="Chua N.-H."/>
        </authorList>
    </citation>
    <scope>NUCLEOTIDE SEQUENCE [LARGE SCALE GENOMIC DNA]</scope>
    <source>
        <strain evidence="2">TK 0001</strain>
    </source>
</reference>
<dbReference type="EMBL" id="LT962688">
    <property type="protein sequence ID" value="SOR27097.1"/>
    <property type="molecule type" value="Genomic_DNA"/>
</dbReference>
<evidence type="ECO:0000313" key="3">
    <source>
        <dbReference type="EMBL" id="WHQ69900.1"/>
    </source>
</evidence>
<dbReference type="EMBL" id="CP073633">
    <property type="protein sequence ID" value="WHQ69900.1"/>
    <property type="molecule type" value="Genomic_DNA"/>
</dbReference>
<reference evidence="1 4" key="1">
    <citation type="submission" date="2016-10" db="EMBL/GenBank/DDBJ databases">
        <title>Draft genome sequence of Methylobacterium extorquens CP3, a seed endophyte of Crotalaria pumila with plant growth-promoting and metal tolerance properties.</title>
        <authorList>
            <person name="Sanchez-Lopez A.S."/>
            <person name="Van Hamme J.D."/>
            <person name="Thijs S."/>
            <person name="Mcammond B.M."/>
            <person name="Stevens V."/>
            <person name="Gonzalez-Chavez M.D.C."/>
            <person name="Vangronsveld J."/>
        </authorList>
    </citation>
    <scope>NUCLEOTIDE SEQUENCE [LARGE SCALE GENOMIC DNA]</scope>
    <source>
        <strain evidence="1 4">CP3</strain>
    </source>
</reference>
<evidence type="ECO:0000313" key="1">
    <source>
        <dbReference type="EMBL" id="OHV17321.1"/>
    </source>
</evidence>
<dbReference type="EMBL" id="MNAO01000046">
    <property type="protein sequence ID" value="OHV17321.1"/>
    <property type="molecule type" value="Genomic_DNA"/>
</dbReference>
<accession>A0A1S1P7P7</accession>
<reference evidence="5" key="3">
    <citation type="submission" date="2017-10" db="EMBL/GenBank/DDBJ databases">
        <authorList>
            <person name="Regsiter A."/>
            <person name="William W."/>
        </authorList>
    </citation>
    <scope>NUCLEOTIDE SEQUENCE [LARGE SCALE GENOMIC DNA]</scope>
</reference>
<protein>
    <submittedName>
        <fullName evidence="1">PilZ domain-containing protein</fullName>
    </submittedName>
</protein>
<dbReference type="Proteomes" id="UP000180215">
    <property type="component" value="Unassembled WGS sequence"/>
</dbReference>
<dbReference type="Proteomes" id="UP001223720">
    <property type="component" value="Chromosome"/>
</dbReference>
<evidence type="ECO:0000313" key="5">
    <source>
        <dbReference type="Proteomes" id="UP000233769"/>
    </source>
</evidence>
<proteinExistence type="predicted"/>
<evidence type="ECO:0000313" key="2">
    <source>
        <dbReference type="EMBL" id="SOR27097.1"/>
    </source>
</evidence>
<gene>
    <name evidence="1" type="ORF">BK022_06335</name>
    <name evidence="3" type="ORF">KEC54_26915</name>
    <name evidence="2" type="ORF">TK0001_0495</name>
</gene>
<sequence length="83" mass="8948">MSNHAGFPVDAPPTPGEPGLIAVDEHTSIGCWVHDISAQDVEIVVPDASLVPDVFLLTSSAQESIKVCRTLWRTDEMIGARHL</sequence>
<dbReference type="AlphaFoldDB" id="A0A1S1P7P7"/>
<reference evidence="3" key="4">
    <citation type="journal article" date="2022" name="Biotechnol. Bioprocess Eng.">
        <title>Pan-genome Analysis Reveals Comparative Genomic Features of Central Metabolic Pathways in Methylorubrum extorquens.</title>
        <authorList>
            <person name="Lee G.M."/>
            <person name="Scott-Nevros Z.K."/>
            <person name="Lee S.-M."/>
            <person name="Kim D."/>
        </authorList>
    </citation>
    <scope>NUCLEOTIDE SEQUENCE</scope>
    <source>
        <strain evidence="3">ATCC 55366</strain>
    </source>
</reference>
<organism evidence="1 4">
    <name type="scientific">Methylorubrum extorquens</name>
    <name type="common">Methylobacterium dichloromethanicum</name>
    <name type="synonym">Methylobacterium extorquens</name>
    <dbReference type="NCBI Taxonomy" id="408"/>
    <lineage>
        <taxon>Bacteria</taxon>
        <taxon>Pseudomonadati</taxon>
        <taxon>Pseudomonadota</taxon>
        <taxon>Alphaproteobacteria</taxon>
        <taxon>Hyphomicrobiales</taxon>
        <taxon>Methylobacteriaceae</taxon>
        <taxon>Methylorubrum</taxon>
    </lineage>
</organism>
<name>A0A1S1P7P7_METEX</name>
<evidence type="ECO:0000313" key="4">
    <source>
        <dbReference type="Proteomes" id="UP000180215"/>
    </source>
</evidence>